<keyword evidence="6" id="KW-0503">Monooxygenase</keyword>
<dbReference type="Proteomes" id="UP000247810">
    <property type="component" value="Unassembled WGS sequence"/>
</dbReference>
<evidence type="ECO:0000256" key="2">
    <source>
        <dbReference type="ARBA" id="ARBA00010617"/>
    </source>
</evidence>
<evidence type="ECO:0000313" key="8">
    <source>
        <dbReference type="Proteomes" id="UP000247810"/>
    </source>
</evidence>
<dbReference type="InterPro" id="IPR001128">
    <property type="entry name" value="Cyt_P450"/>
</dbReference>
<dbReference type="InterPro" id="IPR036396">
    <property type="entry name" value="Cyt_P450_sf"/>
</dbReference>
<dbReference type="GO" id="GO:0020037">
    <property type="term" value="F:heme binding"/>
    <property type="evidence" value="ECO:0007669"/>
    <property type="project" value="InterPro"/>
</dbReference>
<keyword evidence="3" id="KW-0479">Metal-binding</keyword>
<dbReference type="AlphaFoldDB" id="A0A319DCB9"/>
<organism evidence="7 8">
    <name type="scientific">Aspergillus ellipticus CBS 707.79</name>
    <dbReference type="NCBI Taxonomy" id="1448320"/>
    <lineage>
        <taxon>Eukaryota</taxon>
        <taxon>Fungi</taxon>
        <taxon>Dikarya</taxon>
        <taxon>Ascomycota</taxon>
        <taxon>Pezizomycotina</taxon>
        <taxon>Eurotiomycetes</taxon>
        <taxon>Eurotiomycetidae</taxon>
        <taxon>Eurotiales</taxon>
        <taxon>Aspergillaceae</taxon>
        <taxon>Aspergillus</taxon>
        <taxon>Aspergillus subgen. Circumdati</taxon>
    </lineage>
</organism>
<dbReference type="STRING" id="1448320.A0A319DCB9"/>
<dbReference type="OrthoDB" id="3934656at2759"/>
<evidence type="ECO:0000313" key="7">
    <source>
        <dbReference type="EMBL" id="PYH95060.1"/>
    </source>
</evidence>
<dbReference type="Pfam" id="PF00067">
    <property type="entry name" value="p450"/>
    <property type="match status" value="1"/>
</dbReference>
<name>A0A319DCB9_9EURO</name>
<evidence type="ECO:0000256" key="1">
    <source>
        <dbReference type="ARBA" id="ARBA00001971"/>
    </source>
</evidence>
<reference evidence="7 8" key="1">
    <citation type="submission" date="2018-02" db="EMBL/GenBank/DDBJ databases">
        <title>The genomes of Aspergillus section Nigri reveals drivers in fungal speciation.</title>
        <authorList>
            <consortium name="DOE Joint Genome Institute"/>
            <person name="Vesth T.C."/>
            <person name="Nybo J."/>
            <person name="Theobald S."/>
            <person name="Brandl J."/>
            <person name="Frisvad J.C."/>
            <person name="Nielsen K.F."/>
            <person name="Lyhne E.K."/>
            <person name="Kogle M.E."/>
            <person name="Kuo A."/>
            <person name="Riley R."/>
            <person name="Clum A."/>
            <person name="Nolan M."/>
            <person name="Lipzen A."/>
            <person name="Salamov A."/>
            <person name="Henrissat B."/>
            <person name="Wiebenga A."/>
            <person name="De vries R.P."/>
            <person name="Grigoriev I.V."/>
            <person name="Mortensen U.H."/>
            <person name="Andersen M.R."/>
            <person name="Baker S.E."/>
        </authorList>
    </citation>
    <scope>NUCLEOTIDE SEQUENCE [LARGE SCALE GENOMIC DNA]</scope>
    <source>
        <strain evidence="7 8">CBS 707.79</strain>
    </source>
</reference>
<dbReference type="SUPFAM" id="SSF48264">
    <property type="entry name" value="Cytochrome P450"/>
    <property type="match status" value="1"/>
</dbReference>
<keyword evidence="4" id="KW-0560">Oxidoreductase</keyword>
<dbReference type="PANTHER" id="PTHR24305">
    <property type="entry name" value="CYTOCHROME P450"/>
    <property type="match status" value="1"/>
</dbReference>
<comment type="cofactor">
    <cofactor evidence="1">
        <name>heme</name>
        <dbReference type="ChEBI" id="CHEBI:30413"/>
    </cofactor>
</comment>
<dbReference type="VEuPathDB" id="FungiDB:BO71DRAFT_324025"/>
<evidence type="ECO:0000256" key="5">
    <source>
        <dbReference type="ARBA" id="ARBA00023004"/>
    </source>
</evidence>
<comment type="similarity">
    <text evidence="2">Belongs to the cytochrome P450 family.</text>
</comment>
<gene>
    <name evidence="7" type="ORF">BO71DRAFT_324025</name>
</gene>
<dbReference type="GO" id="GO:0044550">
    <property type="term" value="P:secondary metabolite biosynthetic process"/>
    <property type="evidence" value="ECO:0007669"/>
    <property type="project" value="UniProtKB-ARBA"/>
</dbReference>
<keyword evidence="5" id="KW-0408">Iron</keyword>
<proteinExistence type="inferred from homology"/>
<dbReference type="GO" id="GO:0005506">
    <property type="term" value="F:iron ion binding"/>
    <property type="evidence" value="ECO:0007669"/>
    <property type="project" value="InterPro"/>
</dbReference>
<dbReference type="EMBL" id="KZ825860">
    <property type="protein sequence ID" value="PYH95060.1"/>
    <property type="molecule type" value="Genomic_DNA"/>
</dbReference>
<protein>
    <submittedName>
        <fullName evidence="7">Cytochrome P450</fullName>
    </submittedName>
</protein>
<dbReference type="InterPro" id="IPR050121">
    <property type="entry name" value="Cytochrome_P450_monoxygenase"/>
</dbReference>
<dbReference type="GO" id="GO:0004497">
    <property type="term" value="F:monooxygenase activity"/>
    <property type="evidence" value="ECO:0007669"/>
    <property type="project" value="UniProtKB-KW"/>
</dbReference>
<evidence type="ECO:0000256" key="6">
    <source>
        <dbReference type="ARBA" id="ARBA00023033"/>
    </source>
</evidence>
<accession>A0A319DCB9</accession>
<keyword evidence="8" id="KW-1185">Reference proteome</keyword>
<evidence type="ECO:0000256" key="3">
    <source>
        <dbReference type="ARBA" id="ARBA00022723"/>
    </source>
</evidence>
<dbReference type="Gene3D" id="1.10.630.10">
    <property type="entry name" value="Cytochrome P450"/>
    <property type="match status" value="2"/>
</dbReference>
<evidence type="ECO:0000256" key="4">
    <source>
        <dbReference type="ARBA" id="ARBA00023002"/>
    </source>
</evidence>
<dbReference type="GO" id="GO:0016705">
    <property type="term" value="F:oxidoreductase activity, acting on paired donors, with incorporation or reduction of molecular oxygen"/>
    <property type="evidence" value="ECO:0007669"/>
    <property type="project" value="InterPro"/>
</dbReference>
<sequence length="458" mass="50061">MGVGVIAILLAFLVFLRILRNYRRLSSIPGPSLAGWSDLWRIHARNSPHYGRRLSDLHLEYGKAVRLGPNFVSVADPAVIYQLHQNEAYGTVSLHTDLTATAGSHLSGFGNTQQWHTTRDQFGGLSQYEGAIDPSAQELVKAIRRYHTLDLTASLRIFATTFVSDFVLAGALHQGRVNGQTTSSHRYPNPLSMVEYLLFKSPGRTLRRGHGGQLASCTRLPAAPARNNAGILNGVAPAQSQTAAAGVLEKAQNAASGAGSLVSTFVSAFYFLAKNPEAMSRLKDEIDTAFAVGSLSGLPLWREVKRLPYLNAVMKESMRLSSAVSFEEEIVAPRGGATIAGMTICEGTVIGCNSHVLHFDRGVYGNAVHLFQPDRWLTANLQERKSMEQGLLIFNRGARSYPDVQVAWLELKKIVVLLLMKFNMRVLNADEPATDTDTNIAESRPSMIVTFSPRVPGF</sequence>
<dbReference type="PANTHER" id="PTHR24305:SF235">
    <property type="entry name" value="CYTOCHROME P450 MONOOXYGENASE APDB-RELATED"/>
    <property type="match status" value="1"/>
</dbReference>